<feature type="region of interest" description="Disordered" evidence="2">
    <location>
        <begin position="151"/>
        <end position="176"/>
    </location>
</feature>
<sequence length="305" mass="34789">MQNPTMLAAHSLSAKNPKLAQRSSSSSTALIIRCCAFDEKGSDCRAKLSRPDHTLCSKHHRERKKLYESYKRKHGAYKRITKINVDADTDAKENIKTKIALGREVLSLRNQVNRRFFSISQDNRSHIHEILKLESEVKNLEEEEKKWEANCKPPAGSATAQAISNQDSEVEKESPQAKTGVKVFKSLLDPTIPMSRLEGFPSDDPVVVLKNFLIQYTKSTIKKLYSIVPSLYDSPSPILGEEASNTDMKPELDMRDTIIRFVFREFLVYKVDSRELLRATQAQAQTIDSFLQESFVDDLEEYIKF</sequence>
<evidence type="ECO:0000313" key="4">
    <source>
        <dbReference type="Proteomes" id="UP001370758"/>
    </source>
</evidence>
<feature type="coiled-coil region" evidence="1">
    <location>
        <begin position="123"/>
        <end position="150"/>
    </location>
</feature>
<comment type="caution">
    <text evidence="3">The sequence shown here is derived from an EMBL/GenBank/DDBJ whole genome shotgun (WGS) entry which is preliminary data.</text>
</comment>
<evidence type="ECO:0000256" key="2">
    <source>
        <dbReference type="SAM" id="MobiDB-lite"/>
    </source>
</evidence>
<gene>
    <name evidence="3" type="ORF">TWF481_004166</name>
</gene>
<proteinExistence type="predicted"/>
<dbReference type="AlphaFoldDB" id="A0AAV9WJU3"/>
<feature type="region of interest" description="Disordered" evidence="2">
    <location>
        <begin position="1"/>
        <end position="20"/>
    </location>
</feature>
<evidence type="ECO:0000256" key="1">
    <source>
        <dbReference type="SAM" id="Coils"/>
    </source>
</evidence>
<name>A0AAV9WJU3_9PEZI</name>
<feature type="compositionally biased region" description="Polar residues" evidence="2">
    <location>
        <begin position="158"/>
        <end position="167"/>
    </location>
</feature>
<keyword evidence="4" id="KW-1185">Reference proteome</keyword>
<organism evidence="3 4">
    <name type="scientific">Arthrobotrys musiformis</name>
    <dbReference type="NCBI Taxonomy" id="47236"/>
    <lineage>
        <taxon>Eukaryota</taxon>
        <taxon>Fungi</taxon>
        <taxon>Dikarya</taxon>
        <taxon>Ascomycota</taxon>
        <taxon>Pezizomycotina</taxon>
        <taxon>Orbiliomycetes</taxon>
        <taxon>Orbiliales</taxon>
        <taxon>Orbiliaceae</taxon>
        <taxon>Arthrobotrys</taxon>
    </lineage>
</organism>
<reference evidence="3 4" key="1">
    <citation type="submission" date="2023-08" db="EMBL/GenBank/DDBJ databases">
        <authorList>
            <person name="Palmer J.M."/>
        </authorList>
    </citation>
    <scope>NUCLEOTIDE SEQUENCE [LARGE SCALE GENOMIC DNA]</scope>
    <source>
        <strain evidence="3 4">TWF481</strain>
    </source>
</reference>
<dbReference type="Proteomes" id="UP001370758">
    <property type="component" value="Unassembled WGS sequence"/>
</dbReference>
<evidence type="ECO:0000313" key="3">
    <source>
        <dbReference type="EMBL" id="KAK6509421.1"/>
    </source>
</evidence>
<protein>
    <submittedName>
        <fullName evidence="3">Uncharacterized protein</fullName>
    </submittedName>
</protein>
<keyword evidence="1" id="KW-0175">Coiled coil</keyword>
<dbReference type="EMBL" id="JAVHJL010000002">
    <property type="protein sequence ID" value="KAK6509421.1"/>
    <property type="molecule type" value="Genomic_DNA"/>
</dbReference>
<accession>A0AAV9WJU3</accession>